<dbReference type="SUPFAM" id="SSF89796">
    <property type="entry name" value="CoA-transferase family III (CaiB/BaiF)"/>
    <property type="match status" value="1"/>
</dbReference>
<comment type="caution">
    <text evidence="2">The sequence shown here is derived from an EMBL/GenBank/DDBJ whole genome shotgun (WGS) entry which is preliminary data.</text>
</comment>
<dbReference type="PANTHER" id="PTHR48207">
    <property type="entry name" value="SUCCINATE--HYDROXYMETHYLGLUTARATE COA-TRANSFERASE"/>
    <property type="match status" value="1"/>
</dbReference>
<evidence type="ECO:0000313" key="3">
    <source>
        <dbReference type="Proteomes" id="UP000318405"/>
    </source>
</evidence>
<organism evidence="2 3">
    <name type="scientific">Verticiella sediminum</name>
    <dbReference type="NCBI Taxonomy" id="1247510"/>
    <lineage>
        <taxon>Bacteria</taxon>
        <taxon>Pseudomonadati</taxon>
        <taxon>Pseudomonadota</taxon>
        <taxon>Betaproteobacteria</taxon>
        <taxon>Burkholderiales</taxon>
        <taxon>Alcaligenaceae</taxon>
        <taxon>Verticiella</taxon>
    </lineage>
</organism>
<keyword evidence="1 2" id="KW-0808">Transferase</keyword>
<evidence type="ECO:0000256" key="1">
    <source>
        <dbReference type="ARBA" id="ARBA00022679"/>
    </source>
</evidence>
<dbReference type="PANTHER" id="PTHR48207:SF3">
    <property type="entry name" value="SUCCINATE--HYDROXYMETHYLGLUTARATE COA-TRANSFERASE"/>
    <property type="match status" value="1"/>
</dbReference>
<dbReference type="RefSeq" id="WP_143949574.1">
    <property type="nucleotide sequence ID" value="NZ_BAABMB010000001.1"/>
</dbReference>
<dbReference type="EMBL" id="VLTJ01000031">
    <property type="protein sequence ID" value="TSH92024.1"/>
    <property type="molecule type" value="Genomic_DNA"/>
</dbReference>
<dbReference type="OrthoDB" id="5720311at2"/>
<proteinExistence type="predicted"/>
<dbReference type="InterPro" id="IPR050483">
    <property type="entry name" value="CoA-transferase_III_domain"/>
</dbReference>
<gene>
    <name evidence="2" type="ORF">FOZ76_17465</name>
</gene>
<dbReference type="InterPro" id="IPR023606">
    <property type="entry name" value="CoA-Trfase_III_dom_1_sf"/>
</dbReference>
<evidence type="ECO:0000313" key="2">
    <source>
        <dbReference type="EMBL" id="TSH92024.1"/>
    </source>
</evidence>
<dbReference type="Gene3D" id="3.40.50.10540">
    <property type="entry name" value="Crotonobetainyl-coa:carnitine coa-transferase, domain 1"/>
    <property type="match status" value="1"/>
</dbReference>
<sequence length="412" mass="43364">MVARLEHNAAPAPMQPLDGIRIADFSSNMAGPYATMILAHLGADVIKVEPPKGDDARSWPPFIDGMSVAHHHFGSGKRAIALDLKTQDGIAVAQALVARSDVVLQSMRPGVADRLGIGVAQARAANPDILYYDLSAFGSGPLGQSMPGYDPLVQAFTGIMEMTGHEGSPPTRCAPSLIDLGTGQWIAMGVLAAMLARGRGQSVGHLDTALVDTAFSIVAYQATAARVSGQRPPRAGSGNPIAAPYQCYRARDADLLVAAPSQRLWLAVVRAIAAPALATDPRFCTVAARSDNRKALESQINALLAARDVDDWISRFQAEGVPVARVQGLEQAVTSDIVAERGTFAEAAGVPLVRLPWRVDGATLPWRSRAPRLGEHSVEILRELGYGPADIGSLLESGAIVADVAANTTNPD</sequence>
<dbReference type="InterPro" id="IPR003673">
    <property type="entry name" value="CoA-Trfase_fam_III"/>
</dbReference>
<name>A0A556AGL1_9BURK</name>
<dbReference type="Pfam" id="PF02515">
    <property type="entry name" value="CoA_transf_3"/>
    <property type="match status" value="1"/>
</dbReference>
<dbReference type="AlphaFoldDB" id="A0A556AGL1"/>
<accession>A0A556AGL1</accession>
<reference evidence="2 3" key="1">
    <citation type="submission" date="2019-07" db="EMBL/GenBank/DDBJ databases">
        <title>Qingshengfaniella alkalisoli gen. nov., sp. nov., isolated from saline soil.</title>
        <authorList>
            <person name="Xu L."/>
            <person name="Huang X.-X."/>
            <person name="Sun J.-Q."/>
        </authorList>
    </citation>
    <scope>NUCLEOTIDE SEQUENCE [LARGE SCALE GENOMIC DNA]</scope>
    <source>
        <strain evidence="2 3">DSM 27279</strain>
    </source>
</reference>
<protein>
    <submittedName>
        <fullName evidence="2">CoA transferase</fullName>
    </submittedName>
</protein>
<dbReference type="InterPro" id="IPR044855">
    <property type="entry name" value="CoA-Trfase_III_dom3_sf"/>
</dbReference>
<dbReference type="Gene3D" id="3.30.1540.10">
    <property type="entry name" value="formyl-coa transferase, domain 3"/>
    <property type="match status" value="1"/>
</dbReference>
<dbReference type="GO" id="GO:0008410">
    <property type="term" value="F:CoA-transferase activity"/>
    <property type="evidence" value="ECO:0007669"/>
    <property type="project" value="TreeGrafter"/>
</dbReference>
<dbReference type="Proteomes" id="UP000318405">
    <property type="component" value="Unassembled WGS sequence"/>
</dbReference>
<keyword evidence="3" id="KW-1185">Reference proteome</keyword>